<keyword evidence="2" id="KW-1185">Reference proteome</keyword>
<organism evidence="1 2">
    <name type="scientific">Nosema bombycis (strain CQ1 / CVCC 102059)</name>
    <name type="common">Microsporidian parasite</name>
    <name type="synonym">Pebrine of silkworm</name>
    <dbReference type="NCBI Taxonomy" id="578461"/>
    <lineage>
        <taxon>Eukaryota</taxon>
        <taxon>Fungi</taxon>
        <taxon>Fungi incertae sedis</taxon>
        <taxon>Microsporidia</taxon>
        <taxon>Nosematidae</taxon>
        <taxon>Nosema</taxon>
    </lineage>
</organism>
<accession>R0MLA0</accession>
<dbReference type="HOGENOM" id="CLU_2527450_0_0_1"/>
<dbReference type="VEuPathDB" id="MicrosporidiaDB:NBO_65g0007"/>
<dbReference type="AlphaFoldDB" id="R0MLA0"/>
<sequence length="84" mass="9851">MIPSKAVEIYNSLLEIVKEFKSPAYKNFFIRKANEDFSTLKNVSENGKKSCVVDKYIEEQKDLIDVMKRQTVIYNMFYDEKSGI</sequence>
<reference evidence="1 2" key="1">
    <citation type="journal article" date="2013" name="BMC Genomics">
        <title>Comparative genomics of parasitic silkworm microsporidia reveal an association between genome expansion and host adaptation.</title>
        <authorList>
            <person name="Pan G."/>
            <person name="Xu J."/>
            <person name="Li T."/>
            <person name="Xia Q."/>
            <person name="Liu S.L."/>
            <person name="Zhang G."/>
            <person name="Li S."/>
            <person name="Li C."/>
            <person name="Liu H."/>
            <person name="Yang L."/>
            <person name="Liu T."/>
            <person name="Zhang X."/>
            <person name="Wu Z."/>
            <person name="Fan W."/>
            <person name="Dang X."/>
            <person name="Xiang H."/>
            <person name="Tao M."/>
            <person name="Li Y."/>
            <person name="Hu J."/>
            <person name="Li Z."/>
            <person name="Lin L."/>
            <person name="Luo J."/>
            <person name="Geng L."/>
            <person name="Wang L."/>
            <person name="Long M."/>
            <person name="Wan Y."/>
            <person name="He N."/>
            <person name="Zhang Z."/>
            <person name="Lu C."/>
            <person name="Keeling P.J."/>
            <person name="Wang J."/>
            <person name="Xiang Z."/>
            <person name="Zhou Z."/>
        </authorList>
    </citation>
    <scope>NUCLEOTIDE SEQUENCE [LARGE SCALE GENOMIC DNA]</scope>
    <source>
        <strain evidence="2">CQ1 / CVCC 102059</strain>
    </source>
</reference>
<evidence type="ECO:0000313" key="1">
    <source>
        <dbReference type="EMBL" id="EOB13603.1"/>
    </source>
</evidence>
<dbReference type="EMBL" id="KB908973">
    <property type="protein sequence ID" value="EOB13603.1"/>
    <property type="molecule type" value="Genomic_DNA"/>
</dbReference>
<evidence type="ECO:0000313" key="2">
    <source>
        <dbReference type="Proteomes" id="UP000016927"/>
    </source>
</evidence>
<protein>
    <submittedName>
        <fullName evidence="1">Uncharacterized protein</fullName>
    </submittedName>
</protein>
<gene>
    <name evidence="1" type="ORF">NBO_65g0007</name>
</gene>
<dbReference type="OrthoDB" id="275715at2759"/>
<dbReference type="InterPro" id="IPR056326">
    <property type="entry name" value="ISD11"/>
</dbReference>
<dbReference type="Proteomes" id="UP000016927">
    <property type="component" value="Unassembled WGS sequence"/>
</dbReference>
<proteinExistence type="predicted"/>
<name>R0MLA0_NOSB1</name>
<dbReference type="Pfam" id="PF23511">
    <property type="entry name" value="Microp_apicomplexa_7"/>
    <property type="match status" value="1"/>
</dbReference>